<gene>
    <name evidence="1" type="ORF">SAMN02745117_00994</name>
</gene>
<evidence type="ECO:0000313" key="1">
    <source>
        <dbReference type="EMBL" id="SHE88522.1"/>
    </source>
</evidence>
<dbReference type="EMBL" id="FQUZ01000008">
    <property type="protein sequence ID" value="SHE88522.1"/>
    <property type="molecule type" value="Genomic_DNA"/>
</dbReference>
<sequence>MFVGLLALLLGFHWVRSQYQKQHMALLGGHLGRFQVEKHMQTLHEGYLRALREDSEVRRQQIWELFAATEHALAAQFRQVADGLAKEAEANTRISKLPLCVPYLERFLPAATRDFRELMQIHAAGFDTVVRNTAQLNPQERAYQLSAELLLMQHSCHWFCKSRNLANARLMARHKVTHEKVLESVSPQTRQKYRAWLQG</sequence>
<dbReference type="Proteomes" id="UP000184327">
    <property type="component" value="Unassembled WGS sequence"/>
</dbReference>
<keyword evidence="2" id="KW-1185">Reference proteome</keyword>
<dbReference type="AlphaFoldDB" id="A0A1M4X5V5"/>
<organism evidence="1 2">
    <name type="scientific">Lampropedia hyalina DSM 16112</name>
    <dbReference type="NCBI Taxonomy" id="1122156"/>
    <lineage>
        <taxon>Bacteria</taxon>
        <taxon>Pseudomonadati</taxon>
        <taxon>Pseudomonadota</taxon>
        <taxon>Betaproteobacteria</taxon>
        <taxon>Burkholderiales</taxon>
        <taxon>Comamonadaceae</taxon>
        <taxon>Lampropedia</taxon>
    </lineage>
</organism>
<name>A0A1M4X5V5_9BURK</name>
<protein>
    <submittedName>
        <fullName evidence="1">Uncharacterized protein</fullName>
    </submittedName>
</protein>
<accession>A0A1M4X5V5</accession>
<reference evidence="1 2" key="1">
    <citation type="submission" date="2016-11" db="EMBL/GenBank/DDBJ databases">
        <authorList>
            <person name="Jaros S."/>
            <person name="Januszkiewicz K."/>
            <person name="Wedrychowicz H."/>
        </authorList>
    </citation>
    <scope>NUCLEOTIDE SEQUENCE [LARGE SCALE GENOMIC DNA]</scope>
    <source>
        <strain evidence="1 2">DSM 16112</strain>
    </source>
</reference>
<evidence type="ECO:0000313" key="2">
    <source>
        <dbReference type="Proteomes" id="UP000184327"/>
    </source>
</evidence>
<proteinExistence type="predicted"/>